<dbReference type="Gene3D" id="3.40.50.1820">
    <property type="entry name" value="alpha/beta hydrolase"/>
    <property type="match status" value="1"/>
</dbReference>
<reference evidence="2 3" key="1">
    <citation type="submission" date="2019-10" db="EMBL/GenBank/DDBJ databases">
        <title>Georgenia wutianyii sp. nov. and Georgenia yuyongxinii sp. nov. isolated from plateau pika (Ochotona curzoniae) in the Qinghai-Tibet plateau of China.</title>
        <authorList>
            <person name="Tian Z."/>
        </authorList>
    </citation>
    <scope>NUCLEOTIDE SEQUENCE [LARGE SCALE GENOMIC DNA]</scope>
    <source>
        <strain evidence="2 3">JCM 15130</strain>
    </source>
</reference>
<dbReference type="PANTHER" id="PTHR13136:SF11">
    <property type="entry name" value="TESTIS-EXPRESSED PROTEIN 30"/>
    <property type="match status" value="1"/>
</dbReference>
<sequence length="195" mass="19846">MATPHGPARVHLRRAATPRAALMLGHGAGGGVSAKDLVLAADVAVAADLSVALVEQPYRVAGRRAPAPARQLDAAWTAVAAHLREADLAGLPLVVGGRSSGARVACRTAGAVGAVAVLCLAFPLRPPGKADRPSRLPELDGAGVPTLVVQGARDPFGVPPRGPGREVVVVEGDHSLAKDHAAIRAALVRWLTEVV</sequence>
<dbReference type="InterPro" id="IPR046879">
    <property type="entry name" value="KANL3/Tex30_Abhydrolase"/>
</dbReference>
<organism evidence="2 3">
    <name type="scientific">Georgenia ruanii</name>
    <dbReference type="NCBI Taxonomy" id="348442"/>
    <lineage>
        <taxon>Bacteria</taxon>
        <taxon>Bacillati</taxon>
        <taxon>Actinomycetota</taxon>
        <taxon>Actinomycetes</taxon>
        <taxon>Micrococcales</taxon>
        <taxon>Bogoriellaceae</taxon>
        <taxon>Georgenia</taxon>
    </lineage>
</organism>
<keyword evidence="2" id="KW-0378">Hydrolase</keyword>
<dbReference type="Proteomes" id="UP000429644">
    <property type="component" value="Unassembled WGS sequence"/>
</dbReference>
<dbReference type="SUPFAM" id="SSF53474">
    <property type="entry name" value="alpha/beta-Hydrolases"/>
    <property type="match status" value="1"/>
</dbReference>
<keyword evidence="3" id="KW-1185">Reference proteome</keyword>
<dbReference type="InterPro" id="IPR029058">
    <property type="entry name" value="AB_hydrolase_fold"/>
</dbReference>
<evidence type="ECO:0000259" key="1">
    <source>
        <dbReference type="Pfam" id="PF20408"/>
    </source>
</evidence>
<gene>
    <name evidence="2" type="ORF">GB882_00285</name>
</gene>
<evidence type="ECO:0000313" key="3">
    <source>
        <dbReference type="Proteomes" id="UP000429644"/>
    </source>
</evidence>
<dbReference type="AlphaFoldDB" id="A0A7J9UR48"/>
<accession>A0A7J9UR48</accession>
<name>A0A7J9UR48_9MICO</name>
<dbReference type="PANTHER" id="PTHR13136">
    <property type="entry name" value="TESTIS DEVELOPMENT PROTEIN PRTD"/>
    <property type="match status" value="1"/>
</dbReference>
<dbReference type="OrthoDB" id="652634at2"/>
<comment type="caution">
    <text evidence="2">The sequence shown here is derived from an EMBL/GenBank/DDBJ whole genome shotgun (WGS) entry which is preliminary data.</text>
</comment>
<protein>
    <submittedName>
        <fullName evidence="2">Alpha/beta hydrolase</fullName>
    </submittedName>
</protein>
<dbReference type="EMBL" id="WHPD01000060">
    <property type="protein sequence ID" value="MPV87087.1"/>
    <property type="molecule type" value="Genomic_DNA"/>
</dbReference>
<dbReference type="GO" id="GO:0016787">
    <property type="term" value="F:hydrolase activity"/>
    <property type="evidence" value="ECO:0007669"/>
    <property type="project" value="UniProtKB-KW"/>
</dbReference>
<dbReference type="Pfam" id="PF20408">
    <property type="entry name" value="Abhydrolase_11"/>
    <property type="match status" value="1"/>
</dbReference>
<feature type="domain" description="KANL3/Tex30 alpha/beta hydrolase-like" evidence="1">
    <location>
        <begin position="19"/>
        <end position="159"/>
    </location>
</feature>
<evidence type="ECO:0000313" key="2">
    <source>
        <dbReference type="EMBL" id="MPV87087.1"/>
    </source>
</evidence>
<dbReference type="InterPro" id="IPR026555">
    <property type="entry name" value="NSL3/Tex30"/>
</dbReference>
<proteinExistence type="predicted"/>